<accession>A0A7J9HGY9</accession>
<dbReference type="EMBL" id="JABFAD010000009">
    <property type="protein sequence ID" value="MBA0809096.1"/>
    <property type="molecule type" value="Genomic_DNA"/>
</dbReference>
<dbReference type="Proteomes" id="UP000593560">
    <property type="component" value="Unassembled WGS sequence"/>
</dbReference>
<comment type="caution">
    <text evidence="1">The sequence shown here is derived from an EMBL/GenBank/DDBJ whole genome shotgun (WGS) entry which is preliminary data.</text>
</comment>
<gene>
    <name evidence="1" type="ORF">Gohar_024774</name>
</gene>
<reference evidence="1 2" key="1">
    <citation type="journal article" date="2019" name="Genome Biol. Evol.">
        <title>Insights into the evolution of the New World diploid cottons (Gossypium, subgenus Houzingenia) based on genome sequencing.</title>
        <authorList>
            <person name="Grover C.E."/>
            <person name="Arick M.A. 2nd"/>
            <person name="Thrash A."/>
            <person name="Conover J.L."/>
            <person name="Sanders W.S."/>
            <person name="Peterson D.G."/>
            <person name="Frelichowski J.E."/>
            <person name="Scheffler J.A."/>
            <person name="Scheffler B.E."/>
            <person name="Wendel J.F."/>
        </authorList>
    </citation>
    <scope>NUCLEOTIDE SEQUENCE [LARGE SCALE GENOMIC DNA]</scope>
    <source>
        <strain evidence="1">0</strain>
        <tissue evidence="1">Leaf</tissue>
    </source>
</reference>
<evidence type="ECO:0000313" key="1">
    <source>
        <dbReference type="EMBL" id="MBA0809096.1"/>
    </source>
</evidence>
<sequence>MIATLTFVQEHGFDLLMRNFMECERLQLNVNGLIFAYPPKNQ</sequence>
<proteinExistence type="predicted"/>
<dbReference type="AlphaFoldDB" id="A0A7J9HGY9"/>
<protein>
    <submittedName>
        <fullName evidence="1">Uncharacterized protein</fullName>
    </submittedName>
</protein>
<evidence type="ECO:0000313" key="2">
    <source>
        <dbReference type="Proteomes" id="UP000593560"/>
    </source>
</evidence>
<organism evidence="1 2">
    <name type="scientific">Gossypium harknessii</name>
    <dbReference type="NCBI Taxonomy" id="34285"/>
    <lineage>
        <taxon>Eukaryota</taxon>
        <taxon>Viridiplantae</taxon>
        <taxon>Streptophyta</taxon>
        <taxon>Embryophyta</taxon>
        <taxon>Tracheophyta</taxon>
        <taxon>Spermatophyta</taxon>
        <taxon>Magnoliopsida</taxon>
        <taxon>eudicotyledons</taxon>
        <taxon>Gunneridae</taxon>
        <taxon>Pentapetalae</taxon>
        <taxon>rosids</taxon>
        <taxon>malvids</taxon>
        <taxon>Malvales</taxon>
        <taxon>Malvaceae</taxon>
        <taxon>Malvoideae</taxon>
        <taxon>Gossypium</taxon>
    </lineage>
</organism>
<name>A0A7J9HGY9_9ROSI</name>
<keyword evidence="2" id="KW-1185">Reference proteome</keyword>